<dbReference type="GO" id="GO:0016020">
    <property type="term" value="C:membrane"/>
    <property type="evidence" value="ECO:0007669"/>
    <property type="project" value="UniProtKB-SubCell"/>
</dbReference>
<protein>
    <recommendedName>
        <fullName evidence="10">Nodulin-like domain-containing protein</fullName>
    </recommendedName>
</protein>
<evidence type="ECO:0000256" key="4">
    <source>
        <dbReference type="ARBA" id="ARBA00022989"/>
    </source>
</evidence>
<comment type="similarity">
    <text evidence="2">Belongs to the major facilitator superfamily. Proton-dependent oligopeptide transporter (POT/PTR) (TC 2.A.17) family.</text>
</comment>
<keyword evidence="3 7" id="KW-0812">Transmembrane</keyword>
<accession>A0A022R7J5</accession>
<evidence type="ECO:0008006" key="10">
    <source>
        <dbReference type="Google" id="ProtNLM"/>
    </source>
</evidence>
<feature type="transmembrane region" description="Helical" evidence="7">
    <location>
        <begin position="215"/>
        <end position="235"/>
    </location>
</feature>
<evidence type="ECO:0000313" key="9">
    <source>
        <dbReference type="Proteomes" id="UP000030748"/>
    </source>
</evidence>
<dbReference type="PANTHER" id="PTHR11654">
    <property type="entry name" value="OLIGOPEPTIDE TRANSPORTER-RELATED"/>
    <property type="match status" value="1"/>
</dbReference>
<gene>
    <name evidence="8" type="ORF">MIMGU_mgv1a025182mg</name>
</gene>
<keyword evidence="9" id="KW-1185">Reference proteome</keyword>
<feature type="transmembrane region" description="Helical" evidence="7">
    <location>
        <begin position="190"/>
        <end position="209"/>
    </location>
</feature>
<evidence type="ECO:0000256" key="5">
    <source>
        <dbReference type="ARBA" id="ARBA00023136"/>
    </source>
</evidence>
<organism evidence="8 9">
    <name type="scientific">Erythranthe guttata</name>
    <name type="common">Yellow monkey flower</name>
    <name type="synonym">Mimulus guttatus</name>
    <dbReference type="NCBI Taxonomy" id="4155"/>
    <lineage>
        <taxon>Eukaryota</taxon>
        <taxon>Viridiplantae</taxon>
        <taxon>Streptophyta</taxon>
        <taxon>Embryophyta</taxon>
        <taxon>Tracheophyta</taxon>
        <taxon>Spermatophyta</taxon>
        <taxon>Magnoliopsida</taxon>
        <taxon>eudicotyledons</taxon>
        <taxon>Gunneridae</taxon>
        <taxon>Pentapetalae</taxon>
        <taxon>asterids</taxon>
        <taxon>lamiids</taxon>
        <taxon>Lamiales</taxon>
        <taxon>Phrymaceae</taxon>
        <taxon>Erythranthe</taxon>
    </lineage>
</organism>
<dbReference type="eggNOG" id="KOG1237">
    <property type="taxonomic scope" value="Eukaryota"/>
</dbReference>
<feature type="transmembrane region" description="Helical" evidence="7">
    <location>
        <begin position="105"/>
        <end position="129"/>
    </location>
</feature>
<dbReference type="Gene3D" id="1.20.1250.20">
    <property type="entry name" value="MFS general substrate transporter like domains"/>
    <property type="match status" value="1"/>
</dbReference>
<evidence type="ECO:0000256" key="3">
    <source>
        <dbReference type="ARBA" id="ARBA00022692"/>
    </source>
</evidence>
<keyword evidence="5 7" id="KW-0472">Membrane</keyword>
<dbReference type="InterPro" id="IPR036259">
    <property type="entry name" value="MFS_trans_sf"/>
</dbReference>
<dbReference type="GO" id="GO:0022857">
    <property type="term" value="F:transmembrane transporter activity"/>
    <property type="evidence" value="ECO:0007669"/>
    <property type="project" value="InterPro"/>
</dbReference>
<dbReference type="AlphaFoldDB" id="A0A022R7J5"/>
<feature type="transmembrane region" description="Helical" evidence="7">
    <location>
        <begin position="40"/>
        <end position="64"/>
    </location>
</feature>
<dbReference type="InterPro" id="IPR000109">
    <property type="entry name" value="POT_fam"/>
</dbReference>
<evidence type="ECO:0000256" key="7">
    <source>
        <dbReference type="SAM" id="Phobius"/>
    </source>
</evidence>
<evidence type="ECO:0000256" key="6">
    <source>
        <dbReference type="ARBA" id="ARBA00044504"/>
    </source>
</evidence>
<proteinExistence type="inferred from homology"/>
<reference evidence="8 9" key="1">
    <citation type="journal article" date="2013" name="Proc. Natl. Acad. Sci. U.S.A.">
        <title>Fine-scale variation in meiotic recombination in Mimulus inferred from population shotgun sequencing.</title>
        <authorList>
            <person name="Hellsten U."/>
            <person name="Wright K.M."/>
            <person name="Jenkins J."/>
            <person name="Shu S."/>
            <person name="Yuan Y."/>
            <person name="Wessler S.R."/>
            <person name="Schmutz J."/>
            <person name="Willis J.H."/>
            <person name="Rokhsar D.S."/>
        </authorList>
    </citation>
    <scope>NUCLEOTIDE SEQUENCE [LARGE SCALE GENOMIC DNA]</scope>
    <source>
        <strain evidence="9">cv. DUN x IM62</strain>
    </source>
</reference>
<dbReference type="Proteomes" id="UP000030748">
    <property type="component" value="Unassembled WGS sequence"/>
</dbReference>
<evidence type="ECO:0000313" key="8">
    <source>
        <dbReference type="EMBL" id="EYU36221.1"/>
    </source>
</evidence>
<comment type="similarity">
    <text evidence="6">Belongs to the major facilitator superfamily. Phosphate:H(+) symporter (TC 2.A.1.9) family.</text>
</comment>
<evidence type="ECO:0000256" key="1">
    <source>
        <dbReference type="ARBA" id="ARBA00004141"/>
    </source>
</evidence>
<comment type="subcellular location">
    <subcellularLocation>
        <location evidence="1">Membrane</location>
        <topology evidence="1">Multi-pass membrane protein</topology>
    </subcellularLocation>
</comment>
<dbReference type="Pfam" id="PF00854">
    <property type="entry name" value="PTR2"/>
    <property type="match status" value="1"/>
</dbReference>
<dbReference type="EMBL" id="KI630592">
    <property type="protein sequence ID" value="EYU36221.1"/>
    <property type="molecule type" value="Genomic_DNA"/>
</dbReference>
<feature type="transmembrane region" description="Helical" evidence="7">
    <location>
        <begin position="149"/>
        <end position="170"/>
    </location>
</feature>
<evidence type="ECO:0000256" key="2">
    <source>
        <dbReference type="ARBA" id="ARBA00005982"/>
    </source>
</evidence>
<keyword evidence="4 7" id="KW-1133">Transmembrane helix</keyword>
<sequence>MATSNAGGNALPVTGYIGEEAPPPTTAAKPSRGGWTTAPFILATVAGLTLAAGGWLNNLIVFLIQQFNIKSIDAAQVSNVVSGATNFFPIIAAVLADSFLGCFTIIWISSLISLLGLILLVLTVTIHGLKPTNCTGATTTCDTPSATQYAVLFTALSLVSIGLGGSRFTLATMGANQFTKLGHQSTYFNWYFFALYFSSFISATGIVYVQDNVSWAWGFGICIAGNVAGLALFLAGKRYYYCQDKIQGSPFTSLLRVVVASFRKRKLNISSDQGAECYYNGDDGVKGGITAAAPPTNSFR</sequence>
<dbReference type="SUPFAM" id="SSF103473">
    <property type="entry name" value="MFS general substrate transporter"/>
    <property type="match status" value="1"/>
</dbReference>
<name>A0A022R7J5_ERYGU</name>